<feature type="region of interest" description="Disordered" evidence="1">
    <location>
        <begin position="514"/>
        <end position="535"/>
    </location>
</feature>
<feature type="region of interest" description="Disordered" evidence="1">
    <location>
        <begin position="292"/>
        <end position="311"/>
    </location>
</feature>
<dbReference type="InterPro" id="IPR009719">
    <property type="entry name" value="GIP1_N"/>
</dbReference>
<dbReference type="InterPro" id="IPR044277">
    <property type="entry name" value="GIP1"/>
</dbReference>
<feature type="compositionally biased region" description="Polar residues" evidence="1">
    <location>
        <begin position="445"/>
        <end position="454"/>
    </location>
</feature>
<evidence type="ECO:0000256" key="1">
    <source>
        <dbReference type="SAM" id="MobiDB-lite"/>
    </source>
</evidence>
<protein>
    <submittedName>
        <fullName evidence="4">GBF-interacting protein 1-like</fullName>
    </submittedName>
</protein>
<dbReference type="Proteomes" id="UP000694861">
    <property type="component" value="Linkage group LG1"/>
</dbReference>
<feature type="compositionally biased region" description="Basic and acidic residues" evidence="1">
    <location>
        <begin position="116"/>
        <end position="127"/>
    </location>
</feature>
<feature type="compositionally biased region" description="Polar residues" evidence="1">
    <location>
        <begin position="412"/>
        <end position="424"/>
    </location>
</feature>
<dbReference type="InterPro" id="IPR009060">
    <property type="entry name" value="UBA-like_sf"/>
</dbReference>
<feature type="region of interest" description="Disordered" evidence="1">
    <location>
        <begin position="64"/>
        <end position="137"/>
    </location>
</feature>
<reference evidence="3" key="1">
    <citation type="journal article" date="2012" name="Nat. Commun.">
        <title>The genome of Prunus mume.</title>
        <authorList>
            <person name="Zhang Q."/>
            <person name="Chen W."/>
            <person name="Sun L."/>
            <person name="Zhao F."/>
            <person name="Huang B."/>
            <person name="Yang W."/>
            <person name="Tao Y."/>
            <person name="Wang J."/>
            <person name="Yuan Z."/>
            <person name="Fan G."/>
            <person name="Xing Z."/>
            <person name="Han C."/>
            <person name="Pan H."/>
            <person name="Zhong X."/>
            <person name="Shi W."/>
            <person name="Liang X."/>
            <person name="Du D."/>
            <person name="Sun F."/>
            <person name="Xu Z."/>
            <person name="Hao R."/>
            <person name="Lv T."/>
            <person name="Lv Y."/>
            <person name="Zheng Z."/>
            <person name="Sun M."/>
            <person name="Luo L."/>
            <person name="Cai M."/>
            <person name="Gao Y."/>
            <person name="Wang J."/>
            <person name="Yin Y."/>
            <person name="Xu X."/>
            <person name="Cheng T."/>
            <person name="Wang J."/>
        </authorList>
    </citation>
    <scope>NUCLEOTIDE SEQUENCE [LARGE SCALE GENOMIC DNA]</scope>
</reference>
<name>A0ABM0N4H5_PRUMU</name>
<gene>
    <name evidence="4" type="primary">LOC103319634</name>
</gene>
<reference evidence="4" key="2">
    <citation type="submission" date="2025-08" db="UniProtKB">
        <authorList>
            <consortium name="RefSeq"/>
        </authorList>
    </citation>
    <scope>IDENTIFICATION</scope>
</reference>
<keyword evidence="3" id="KW-1185">Reference proteome</keyword>
<dbReference type="SUPFAM" id="SSF46934">
    <property type="entry name" value="UBA-like"/>
    <property type="match status" value="1"/>
</dbReference>
<dbReference type="PANTHER" id="PTHR46775">
    <property type="entry name" value="FLOCCULATION PROTEIN (DUF1296)"/>
    <property type="match status" value="1"/>
</dbReference>
<organism evidence="3 4">
    <name type="scientific">Prunus mume</name>
    <name type="common">Japanese apricot</name>
    <name type="synonym">Armeniaca mume</name>
    <dbReference type="NCBI Taxonomy" id="102107"/>
    <lineage>
        <taxon>Eukaryota</taxon>
        <taxon>Viridiplantae</taxon>
        <taxon>Streptophyta</taxon>
        <taxon>Embryophyta</taxon>
        <taxon>Tracheophyta</taxon>
        <taxon>Spermatophyta</taxon>
        <taxon>Magnoliopsida</taxon>
        <taxon>eudicotyledons</taxon>
        <taxon>Gunneridae</taxon>
        <taxon>Pentapetalae</taxon>
        <taxon>rosids</taxon>
        <taxon>fabids</taxon>
        <taxon>Rosales</taxon>
        <taxon>Rosaceae</taxon>
        <taxon>Amygdaloideae</taxon>
        <taxon>Amygdaleae</taxon>
        <taxon>Prunus</taxon>
    </lineage>
</organism>
<feature type="region of interest" description="Disordered" evidence="1">
    <location>
        <begin position="382"/>
        <end position="480"/>
    </location>
</feature>
<evidence type="ECO:0000313" key="4">
    <source>
        <dbReference type="RefSeq" id="XP_008219419.1"/>
    </source>
</evidence>
<dbReference type="PANTHER" id="PTHR46775:SF2">
    <property type="entry name" value="GBF-INTERACTING PROTEIN 1-LIKE"/>
    <property type="match status" value="1"/>
</dbReference>
<evidence type="ECO:0000313" key="3">
    <source>
        <dbReference type="Proteomes" id="UP000694861"/>
    </source>
</evidence>
<feature type="compositionally biased region" description="Polar residues" evidence="1">
    <location>
        <begin position="292"/>
        <end position="303"/>
    </location>
</feature>
<accession>A0ABM0N4H5</accession>
<sequence>MSGGGETRVSIPSNVKETIQDIREITKKQHSDDEIYAVLKECSMDPNETAQKLLYLDTFHEVKRRKDRRKELLKGRASEDSRMPPGTQRRVSRGGGQGNYSSSISSDAGGGRNASARRENGVNHVADRGSMPSSVKPVIQKTKNIAATSMPIASTGTPNGVTNLSNGSSIHSSAPKSPMVVDNNVREGGSAIDVKKLGAAASRPAAVTSTPTFGSLDHEKPVSIPEQLPISAPTASASSVYSSASDPAVSNHVQENKKGSVDAIGLESSKSVKGASRSANSVVVAEKNWNIKPSQPHFSSNDDGSLAKLPSKSVKQSQLESAVPLKVVTLEVATNAVEATSQVPRDSSLSVAKHVTFPNHIQVPEALKNVLTFGSIDATFGPRVDSVNGTGGDNFSIGAVESSQDTDETTKEPSPSNDILSSRVQGDFSENPPSIPNVLEKSPPTEGNVSSSTDSKSELPKQELQLPPEGPQNQTALHAPSYNLGFFPPMLGSQLLQVEGHDNQAHETPRLPNFVGGNSAAVPSPNSTPPLPSSIPVSQQSVPLYRQYPPNFYPYGHYLSPYYMPPIHQFLGHNGFPPQPSAGNVFLPPPPPPAAAAAGVKFPLPHFKAGVNAGNPTQYSKLCCFIILVTEGSTVWIHAPGQDMSSLQVSSMYNLPQGPRLTFSPMQAGHGGMAGIYPPGQTIASPTFLQQSQAVAGAAETIGPQSAAYQQPQHTQMTWN</sequence>
<feature type="compositionally biased region" description="Polar residues" evidence="1">
    <location>
        <begin position="149"/>
        <end position="175"/>
    </location>
</feature>
<feature type="region of interest" description="Disordered" evidence="1">
    <location>
        <begin position="198"/>
        <end position="218"/>
    </location>
</feature>
<feature type="domain" description="GBF-interacting protein 1 N-terminal" evidence="2">
    <location>
        <begin position="11"/>
        <end position="71"/>
    </location>
</feature>
<dbReference type="Pfam" id="PF06972">
    <property type="entry name" value="GIP1_N"/>
    <property type="match status" value="1"/>
</dbReference>
<feature type="compositionally biased region" description="Basic and acidic residues" evidence="1">
    <location>
        <begin position="69"/>
        <end position="82"/>
    </location>
</feature>
<dbReference type="RefSeq" id="XP_008219419.1">
    <property type="nucleotide sequence ID" value="XM_008221197.1"/>
</dbReference>
<evidence type="ECO:0000259" key="2">
    <source>
        <dbReference type="Pfam" id="PF06972"/>
    </source>
</evidence>
<dbReference type="GeneID" id="103319634"/>
<proteinExistence type="predicted"/>
<feature type="region of interest" description="Disordered" evidence="1">
    <location>
        <begin position="149"/>
        <end position="184"/>
    </location>
</feature>